<protein>
    <submittedName>
        <fullName evidence="1">Putative endonuclease exonuclease phosphatase family protein</fullName>
    </submittedName>
</protein>
<accession>R8BLU8</accession>
<dbReference type="RefSeq" id="XP_007914979.1">
    <property type="nucleotide sequence ID" value="XM_007916788.1"/>
</dbReference>
<reference evidence="2" key="1">
    <citation type="journal article" date="2013" name="Genome Announc.">
        <title>Draft genome sequence of the ascomycete Phaeoacremonium aleophilum strain UCR-PA7, a causal agent of the esca disease complex in grapevines.</title>
        <authorList>
            <person name="Blanco-Ulate B."/>
            <person name="Rolshausen P."/>
            <person name="Cantu D."/>
        </authorList>
    </citation>
    <scope>NUCLEOTIDE SEQUENCE [LARGE SCALE GENOMIC DNA]</scope>
    <source>
        <strain evidence="2">UCR-PA7</strain>
    </source>
</reference>
<sequence>MGWNPLKYFSNTSAVLVDPSPPCGSSTLQLRVITHNIRYATSDPFTNEKPWPERRSLVLNQLQHELRPDGLILPVAGLAGTPSSQGLGSFICLQEVLHGQLVDILNTLNGNPSHSADKPPVGPIWAHIGVGRDDGRTKGEYSPILYPVKLFKLLHYEPVWLSPTPDRPSKGWDAGSIRILTVGVFEHIQTKQRLVASNTHLDNAGSKSREESIKIILSTLKRVHEDWSRDTARIGIFLAGDFNSFTTQEAYIAIKASGYMVDIHDEVEEENRYGDIITFTGFEPDKDKDEQGRIDFLFLGPCDGSSQHSELGTFPWEVEGYAVLPNLFEANVYLSDHRAVVGDFKLQT</sequence>
<keyword evidence="1" id="KW-0540">Nuclease</keyword>
<dbReference type="InterPro" id="IPR036691">
    <property type="entry name" value="Endo/exonu/phosph_ase_sf"/>
</dbReference>
<dbReference type="EMBL" id="KB933100">
    <property type="protein sequence ID" value="EOO00312.1"/>
    <property type="molecule type" value="Genomic_DNA"/>
</dbReference>
<dbReference type="Proteomes" id="UP000014074">
    <property type="component" value="Unassembled WGS sequence"/>
</dbReference>
<dbReference type="InterPro" id="IPR050410">
    <property type="entry name" value="CCR4/nocturin_mRNA_transcr"/>
</dbReference>
<dbReference type="SUPFAM" id="SSF56219">
    <property type="entry name" value="DNase I-like"/>
    <property type="match status" value="1"/>
</dbReference>
<proteinExistence type="predicted"/>
<keyword evidence="1" id="KW-0255">Endonuclease</keyword>
<evidence type="ECO:0000313" key="1">
    <source>
        <dbReference type="EMBL" id="EOO00312.1"/>
    </source>
</evidence>
<dbReference type="Gene3D" id="3.60.10.10">
    <property type="entry name" value="Endonuclease/exonuclease/phosphatase"/>
    <property type="match status" value="1"/>
</dbReference>
<dbReference type="AlphaFoldDB" id="R8BLU8"/>
<organism evidence="1 2">
    <name type="scientific">Phaeoacremonium minimum (strain UCR-PA7)</name>
    <name type="common">Esca disease fungus</name>
    <name type="synonym">Togninia minima</name>
    <dbReference type="NCBI Taxonomy" id="1286976"/>
    <lineage>
        <taxon>Eukaryota</taxon>
        <taxon>Fungi</taxon>
        <taxon>Dikarya</taxon>
        <taxon>Ascomycota</taxon>
        <taxon>Pezizomycotina</taxon>
        <taxon>Sordariomycetes</taxon>
        <taxon>Sordariomycetidae</taxon>
        <taxon>Togniniales</taxon>
        <taxon>Togniniaceae</taxon>
        <taxon>Phaeoacremonium</taxon>
    </lineage>
</organism>
<dbReference type="CDD" id="cd09083">
    <property type="entry name" value="EEP-1"/>
    <property type="match status" value="1"/>
</dbReference>
<dbReference type="GO" id="GO:0004519">
    <property type="term" value="F:endonuclease activity"/>
    <property type="evidence" value="ECO:0007669"/>
    <property type="project" value="UniProtKB-KW"/>
</dbReference>
<evidence type="ECO:0000313" key="2">
    <source>
        <dbReference type="Proteomes" id="UP000014074"/>
    </source>
</evidence>
<keyword evidence="1" id="KW-0378">Hydrolase</keyword>
<dbReference type="KEGG" id="tmn:UCRPA7_4235"/>
<dbReference type="GeneID" id="19324665"/>
<keyword evidence="1" id="KW-0269">Exonuclease</keyword>
<dbReference type="HOGENOM" id="CLU_030508_0_0_1"/>
<dbReference type="GO" id="GO:0000175">
    <property type="term" value="F:3'-5'-RNA exonuclease activity"/>
    <property type="evidence" value="ECO:0007669"/>
    <property type="project" value="TreeGrafter"/>
</dbReference>
<name>R8BLU8_PHAM7</name>
<dbReference type="eggNOG" id="ENOG502QSS6">
    <property type="taxonomic scope" value="Eukaryota"/>
</dbReference>
<gene>
    <name evidence="1" type="ORF">UCRPA7_4235</name>
</gene>
<dbReference type="OrthoDB" id="276515at2759"/>
<keyword evidence="2" id="KW-1185">Reference proteome</keyword>
<dbReference type="PANTHER" id="PTHR12121">
    <property type="entry name" value="CARBON CATABOLITE REPRESSOR PROTEIN 4"/>
    <property type="match status" value="1"/>
</dbReference>
<dbReference type="PANTHER" id="PTHR12121:SF36">
    <property type="entry name" value="ENDONUCLEASE_EXONUCLEASE_PHOSPHATASE DOMAIN-CONTAINING PROTEIN"/>
    <property type="match status" value="1"/>
</dbReference>